<name>A0A7T0BW73_9BACT</name>
<feature type="transmembrane region" description="Helical" evidence="2">
    <location>
        <begin position="87"/>
        <end position="109"/>
    </location>
</feature>
<accession>A0A7T0BW73</accession>
<dbReference type="InterPro" id="IPR011990">
    <property type="entry name" value="TPR-like_helical_dom_sf"/>
</dbReference>
<organism evidence="3 4">
    <name type="scientific">Candidatus Nitronauta litoralis</name>
    <dbReference type="NCBI Taxonomy" id="2705533"/>
    <lineage>
        <taxon>Bacteria</taxon>
        <taxon>Pseudomonadati</taxon>
        <taxon>Nitrospinota/Tectimicrobiota group</taxon>
        <taxon>Nitrospinota</taxon>
        <taxon>Nitrospinia</taxon>
        <taxon>Nitrospinales</taxon>
        <taxon>Nitrospinaceae</taxon>
        <taxon>Candidatus Nitronauta</taxon>
    </lineage>
</organism>
<dbReference type="KEGG" id="nli:G3M70_09085"/>
<evidence type="ECO:0000313" key="3">
    <source>
        <dbReference type="EMBL" id="QPJ62018.1"/>
    </source>
</evidence>
<dbReference type="AlphaFoldDB" id="A0A7T0BW73"/>
<feature type="transmembrane region" description="Helical" evidence="2">
    <location>
        <begin position="153"/>
        <end position="170"/>
    </location>
</feature>
<dbReference type="EMBL" id="CP048685">
    <property type="protein sequence ID" value="QPJ62018.1"/>
    <property type="molecule type" value="Genomic_DNA"/>
</dbReference>
<evidence type="ECO:0000313" key="4">
    <source>
        <dbReference type="Proteomes" id="UP000594688"/>
    </source>
</evidence>
<gene>
    <name evidence="3" type="ORF">G3M70_09085</name>
</gene>
<feature type="transmembrane region" description="Helical" evidence="2">
    <location>
        <begin position="21"/>
        <end position="42"/>
    </location>
</feature>
<feature type="transmembrane region" description="Helical" evidence="2">
    <location>
        <begin position="62"/>
        <end position="80"/>
    </location>
</feature>
<reference evidence="3 4" key="1">
    <citation type="submission" date="2020-02" db="EMBL/GenBank/DDBJ databases">
        <title>Genomic and physiological characterization of two novel Nitrospinaceae genera.</title>
        <authorList>
            <person name="Mueller A.J."/>
            <person name="Jung M.-Y."/>
            <person name="Strachan C.R."/>
            <person name="Herbold C.W."/>
            <person name="Kirkegaard R.H."/>
            <person name="Daims H."/>
        </authorList>
    </citation>
    <scope>NUCLEOTIDE SEQUENCE [LARGE SCALE GENOMIC DNA]</scope>
    <source>
        <strain evidence="3">EB</strain>
    </source>
</reference>
<dbReference type="InterPro" id="IPR019734">
    <property type="entry name" value="TPR_rpt"/>
</dbReference>
<keyword evidence="2" id="KW-0472">Membrane</keyword>
<proteinExistence type="predicted"/>
<feature type="repeat" description="TPR" evidence="1">
    <location>
        <begin position="372"/>
        <end position="405"/>
    </location>
</feature>
<feature type="transmembrane region" description="Helical" evidence="2">
    <location>
        <begin position="115"/>
        <end position="132"/>
    </location>
</feature>
<sequence>MSKYLNNIYLPQHLAKGLTRTIGLIALIFGLWNLFSAINLIINGNKFYESLDMGTIDLLNKFNFQILADIGFIITGWGLLRLLPWARYFFFISIVIYFVPSLFYSALFYGQMIALKYYLLHFFTLFGFSLFFSIPQVKEMFPFRRPMRDITTLFLVIFIYCLGIWLWMFIDFKMYQFSLEHEPKFKKLKIHEPNDFSEWDITTLPIEFSFEIPKEMKVSSVVSYGETPFKEKLQKSLEFIHLTPKHVCSIGLKNFSFIEPTLKTMESFFESEDKELLTDILFDEKIGVQSLVPRMNFSRGKIKKHLVNGIVVYSGENPMGNDGKISKNFILFRHSRFLGRLSIYCGERIVANALINQFFKTLSYQAPSKKSSIDFFREGQRFLKIKNFEKAAQAFGSALFLEPENAEYHLALADALSRVDLYFITARMSLDKALELDPNIKGHEKISERIRIKGEEHDRKFKLKQSETN</sequence>
<dbReference type="Proteomes" id="UP000594688">
    <property type="component" value="Chromosome"/>
</dbReference>
<keyword evidence="2" id="KW-0812">Transmembrane</keyword>
<keyword evidence="2" id="KW-1133">Transmembrane helix</keyword>
<evidence type="ECO:0000256" key="1">
    <source>
        <dbReference type="PROSITE-ProRule" id="PRU00339"/>
    </source>
</evidence>
<dbReference type="Gene3D" id="1.25.40.10">
    <property type="entry name" value="Tetratricopeptide repeat domain"/>
    <property type="match status" value="1"/>
</dbReference>
<evidence type="ECO:0000256" key="2">
    <source>
        <dbReference type="SAM" id="Phobius"/>
    </source>
</evidence>
<keyword evidence="1" id="KW-0802">TPR repeat</keyword>
<dbReference type="SUPFAM" id="SSF48452">
    <property type="entry name" value="TPR-like"/>
    <property type="match status" value="1"/>
</dbReference>
<dbReference type="PROSITE" id="PS50005">
    <property type="entry name" value="TPR"/>
    <property type="match status" value="1"/>
</dbReference>
<protein>
    <submittedName>
        <fullName evidence="3">Tetratricopeptide repeat protein</fullName>
    </submittedName>
</protein>